<keyword evidence="4" id="KW-1185">Reference proteome</keyword>
<dbReference type="HOGENOM" id="CLU_137929_1_0_9"/>
<comment type="caution">
    <text evidence="3">The sequence shown here is derived from an EMBL/GenBank/DDBJ whole genome shotgun (WGS) entry which is preliminary data.</text>
</comment>
<dbReference type="PATRIC" id="fig|476272.21.peg.3429"/>
<evidence type="ECO:0000256" key="1">
    <source>
        <dbReference type="ARBA" id="ARBA00008168"/>
    </source>
</evidence>
<dbReference type="Gene3D" id="3.30.1070.10">
    <property type="entry name" value="Cell division topological specificity factor MinE"/>
    <property type="match status" value="1"/>
</dbReference>
<dbReference type="RefSeq" id="WP_005945575.1">
    <property type="nucleotide sequence ID" value="NZ_CP136423.1"/>
</dbReference>
<evidence type="ECO:0000313" key="4">
    <source>
        <dbReference type="Proteomes" id="UP000003100"/>
    </source>
</evidence>
<dbReference type="AlphaFoldDB" id="C0CHV8"/>
<protein>
    <recommendedName>
        <fullName evidence="5">Cell division topological specificity factor MinE</fullName>
    </recommendedName>
</protein>
<dbReference type="GO" id="GO:0051301">
    <property type="term" value="P:cell division"/>
    <property type="evidence" value="ECO:0007669"/>
    <property type="project" value="InterPro"/>
</dbReference>
<sequence length="81" mass="9511">MWSFLTEKRKSSKIAKDRMKLLLVSERMNCSTQTIIMMQNDFQKTAARYFPVKDTGVTFEIKDQPPTLRICIPLQIKNNSR</sequence>
<evidence type="ECO:0000313" key="3">
    <source>
        <dbReference type="EMBL" id="EEG50640.1"/>
    </source>
</evidence>
<comment type="similarity">
    <text evidence="1">Belongs to the MinE family.</text>
</comment>
<dbReference type="eggNOG" id="COG0851">
    <property type="taxonomic scope" value="Bacteria"/>
</dbReference>
<accession>C0CHV8</accession>
<dbReference type="InterPro" id="IPR036707">
    <property type="entry name" value="MinE_sf"/>
</dbReference>
<name>C0CHV8_BLAHS</name>
<dbReference type="Pfam" id="PF03776">
    <property type="entry name" value="MinE"/>
    <property type="match status" value="1"/>
</dbReference>
<dbReference type="GO" id="GO:0032955">
    <property type="term" value="P:regulation of division septum assembly"/>
    <property type="evidence" value="ECO:0007669"/>
    <property type="project" value="InterPro"/>
</dbReference>
<dbReference type="EMBL" id="ACBZ01000016">
    <property type="protein sequence ID" value="EEG50640.1"/>
    <property type="molecule type" value="Genomic_DNA"/>
</dbReference>
<gene>
    <name evidence="3" type="ORF">RUMHYD_00422</name>
</gene>
<reference evidence="3 4" key="2">
    <citation type="submission" date="2009-02" db="EMBL/GenBank/DDBJ databases">
        <title>Draft genome sequence of Blautia hydrogenotrophica DSM 10507 (Ruminococcus hydrogenotrophicus DSM 10507).</title>
        <authorList>
            <person name="Sudarsanam P."/>
            <person name="Ley R."/>
            <person name="Guruge J."/>
            <person name="Turnbaugh P.J."/>
            <person name="Mahowald M."/>
            <person name="Liep D."/>
            <person name="Gordon J."/>
        </authorList>
    </citation>
    <scope>NUCLEOTIDE SEQUENCE [LARGE SCALE GENOMIC DNA]</scope>
    <source>
        <strain evidence="4">DSM 10507 / JCM 14656 / S5a33</strain>
    </source>
</reference>
<evidence type="ECO:0008006" key="5">
    <source>
        <dbReference type="Google" id="ProtNLM"/>
    </source>
</evidence>
<reference evidence="3 4" key="1">
    <citation type="submission" date="2009-01" db="EMBL/GenBank/DDBJ databases">
        <authorList>
            <person name="Fulton L."/>
            <person name="Clifton S."/>
            <person name="Fulton B."/>
            <person name="Xu J."/>
            <person name="Minx P."/>
            <person name="Pepin K.H."/>
            <person name="Johnson M."/>
            <person name="Bhonagiri V."/>
            <person name="Nash W.E."/>
            <person name="Mardis E.R."/>
            <person name="Wilson R.K."/>
        </authorList>
    </citation>
    <scope>NUCLEOTIDE SEQUENCE [LARGE SCALE GENOMIC DNA]</scope>
    <source>
        <strain evidence="4">DSM 10507 / JCM 14656 / S5a33</strain>
    </source>
</reference>
<dbReference type="InterPro" id="IPR005527">
    <property type="entry name" value="MinE"/>
</dbReference>
<dbReference type="GeneID" id="86821672"/>
<proteinExistence type="inferred from homology"/>
<evidence type="ECO:0000256" key="2">
    <source>
        <dbReference type="ARBA" id="ARBA00025265"/>
    </source>
</evidence>
<dbReference type="Proteomes" id="UP000003100">
    <property type="component" value="Unassembled WGS sequence"/>
</dbReference>
<comment type="function">
    <text evidence="2">Prevents the cell division inhibition by proteins MinC and MinD at internal division sites while permitting inhibition at polar sites. This ensures cell division at the proper site by restricting the formation of a division septum at the midpoint of the long axis of the cell.</text>
</comment>
<organism evidence="3 4">
    <name type="scientific">Blautia hydrogenotrophica (strain DSM 10507 / JCM 14656 / S5a33)</name>
    <name type="common">Ruminococcus hydrogenotrophicus</name>
    <dbReference type="NCBI Taxonomy" id="476272"/>
    <lineage>
        <taxon>Bacteria</taxon>
        <taxon>Bacillati</taxon>
        <taxon>Bacillota</taxon>
        <taxon>Clostridia</taxon>
        <taxon>Lachnospirales</taxon>
        <taxon>Lachnospiraceae</taxon>
        <taxon>Blautia</taxon>
    </lineage>
</organism>